<dbReference type="GO" id="GO:0003723">
    <property type="term" value="F:RNA binding"/>
    <property type="evidence" value="ECO:0007669"/>
    <property type="project" value="UniProtKB-UniRule"/>
</dbReference>
<evidence type="ECO:0000256" key="7">
    <source>
        <dbReference type="ARBA" id="ARBA00022490"/>
    </source>
</evidence>
<organism evidence="16 17">
    <name type="scientific">Ruficoccus amylovorans</name>
    <dbReference type="NCBI Taxonomy" id="1804625"/>
    <lineage>
        <taxon>Bacteria</taxon>
        <taxon>Pseudomonadati</taxon>
        <taxon>Verrucomicrobiota</taxon>
        <taxon>Opitutia</taxon>
        <taxon>Puniceicoccales</taxon>
        <taxon>Cerasicoccaceae</taxon>
        <taxon>Ruficoccus</taxon>
    </lineage>
</organism>
<evidence type="ECO:0000256" key="4">
    <source>
        <dbReference type="ARBA" id="ARBA00004065"/>
    </source>
</evidence>
<keyword evidence="17" id="KW-1185">Reference proteome</keyword>
<dbReference type="PROSITE" id="PS51975">
    <property type="entry name" value="RNASE_H_2"/>
    <property type="match status" value="1"/>
</dbReference>
<feature type="domain" description="RNase H type-2" evidence="15">
    <location>
        <begin position="10"/>
        <end position="233"/>
    </location>
</feature>
<keyword evidence="8 14" id="KW-0540">Nuclease</keyword>
<comment type="cofactor">
    <cofactor evidence="2">
        <name>Mn(2+)</name>
        <dbReference type="ChEBI" id="CHEBI:29035"/>
    </cofactor>
</comment>
<evidence type="ECO:0000256" key="9">
    <source>
        <dbReference type="ARBA" id="ARBA00022723"/>
    </source>
</evidence>
<dbReference type="CDD" id="cd07182">
    <property type="entry name" value="RNase_HII_bacteria_HII_like"/>
    <property type="match status" value="1"/>
</dbReference>
<evidence type="ECO:0000313" key="16">
    <source>
        <dbReference type="EMBL" id="MBC2593134.1"/>
    </source>
</evidence>
<dbReference type="InterPro" id="IPR036397">
    <property type="entry name" value="RNaseH_sf"/>
</dbReference>
<dbReference type="Gene3D" id="3.30.420.10">
    <property type="entry name" value="Ribonuclease H-like superfamily/Ribonuclease H"/>
    <property type="match status" value="1"/>
</dbReference>
<dbReference type="GO" id="GO:0032299">
    <property type="term" value="C:ribonuclease H2 complex"/>
    <property type="evidence" value="ECO:0007669"/>
    <property type="project" value="TreeGrafter"/>
</dbReference>
<dbReference type="AlphaFoldDB" id="A0A842HC50"/>
<evidence type="ECO:0000256" key="14">
    <source>
        <dbReference type="RuleBase" id="RU003515"/>
    </source>
</evidence>
<dbReference type="InterPro" id="IPR022898">
    <property type="entry name" value="RNase_HII"/>
</dbReference>
<evidence type="ECO:0000256" key="5">
    <source>
        <dbReference type="ARBA" id="ARBA00004496"/>
    </source>
</evidence>
<dbReference type="InterPro" id="IPR012337">
    <property type="entry name" value="RNaseH-like_sf"/>
</dbReference>
<comment type="catalytic activity">
    <reaction evidence="1 14">
        <text>Endonucleolytic cleavage to 5'-phosphomonoester.</text>
        <dbReference type="EC" id="3.1.26.4"/>
    </reaction>
</comment>
<dbReference type="GO" id="GO:0006298">
    <property type="term" value="P:mismatch repair"/>
    <property type="evidence" value="ECO:0007669"/>
    <property type="project" value="TreeGrafter"/>
</dbReference>
<evidence type="ECO:0000256" key="8">
    <source>
        <dbReference type="ARBA" id="ARBA00022722"/>
    </source>
</evidence>
<evidence type="ECO:0000313" key="17">
    <source>
        <dbReference type="Proteomes" id="UP000546464"/>
    </source>
</evidence>
<evidence type="ECO:0000256" key="11">
    <source>
        <dbReference type="ARBA" id="ARBA00022801"/>
    </source>
</evidence>
<dbReference type="EC" id="3.1.26.4" evidence="14"/>
<dbReference type="Proteomes" id="UP000546464">
    <property type="component" value="Unassembled WGS sequence"/>
</dbReference>
<evidence type="ECO:0000256" key="2">
    <source>
        <dbReference type="ARBA" id="ARBA00001936"/>
    </source>
</evidence>
<comment type="caution">
    <text evidence="16">The sequence shown here is derived from an EMBL/GenBank/DDBJ whole genome shotgun (WGS) entry which is preliminary data.</text>
</comment>
<proteinExistence type="inferred from homology"/>
<evidence type="ECO:0000256" key="10">
    <source>
        <dbReference type="ARBA" id="ARBA00022759"/>
    </source>
</evidence>
<comment type="cofactor">
    <cofactor evidence="3">
        <name>Mg(2+)</name>
        <dbReference type="ChEBI" id="CHEBI:18420"/>
    </cofactor>
</comment>
<evidence type="ECO:0000256" key="13">
    <source>
        <dbReference type="PROSITE-ProRule" id="PRU01319"/>
    </source>
</evidence>
<comment type="similarity">
    <text evidence="6 14">Belongs to the RNase HII family.</text>
</comment>
<dbReference type="GO" id="GO:0043137">
    <property type="term" value="P:DNA replication, removal of RNA primer"/>
    <property type="evidence" value="ECO:0007669"/>
    <property type="project" value="TreeGrafter"/>
</dbReference>
<dbReference type="NCBIfam" id="NF000595">
    <property type="entry name" value="PRK00015.1-3"/>
    <property type="match status" value="1"/>
</dbReference>
<keyword evidence="10 14" id="KW-0255">Endonuclease</keyword>
<dbReference type="InterPro" id="IPR024567">
    <property type="entry name" value="RNase_HII/HIII_dom"/>
</dbReference>
<dbReference type="SUPFAM" id="SSF53098">
    <property type="entry name" value="Ribonuclease H-like"/>
    <property type="match status" value="1"/>
</dbReference>
<dbReference type="GO" id="GO:0005737">
    <property type="term" value="C:cytoplasm"/>
    <property type="evidence" value="ECO:0007669"/>
    <property type="project" value="UniProtKB-SubCell"/>
</dbReference>
<comment type="caution">
    <text evidence="13">Lacks conserved residue(s) required for the propagation of feature annotation.</text>
</comment>
<dbReference type="PANTHER" id="PTHR10954">
    <property type="entry name" value="RIBONUCLEASE H2 SUBUNIT A"/>
    <property type="match status" value="1"/>
</dbReference>
<evidence type="ECO:0000256" key="6">
    <source>
        <dbReference type="ARBA" id="ARBA00007383"/>
    </source>
</evidence>
<evidence type="ECO:0000259" key="15">
    <source>
        <dbReference type="PROSITE" id="PS51975"/>
    </source>
</evidence>
<keyword evidence="12" id="KW-0464">Manganese</keyword>
<accession>A0A842HC50</accession>
<keyword evidence="7" id="KW-0963">Cytoplasm</keyword>
<reference evidence="16 17" key="1">
    <citation type="submission" date="2020-07" db="EMBL/GenBank/DDBJ databases">
        <authorList>
            <person name="Feng X."/>
        </authorList>
    </citation>
    <scope>NUCLEOTIDE SEQUENCE [LARGE SCALE GENOMIC DNA]</scope>
    <source>
        <strain evidence="16 17">JCM31066</strain>
    </source>
</reference>
<sequence length="233" mass="24912">MDCGVFRECGALVGVDEAGRGALAGPVVAAAFCPGEGFFENSELRELCADITDSKLLSPAQREEILARLEQWRDEGRVAFAAAAGEIDEIERLNILGATRLAMTRALEALPLELPSAGEAEMPLFEQAASGPRLRILIDGKPLKNFPYAHDGLVKGDSRSLCIAAASIVAKVTRDRLMVALDAEFPAYGFAGHKGYGTATHRAALHAHGPCPYHRTLFLRKVLGEGEGKGRNS</sequence>
<protein>
    <recommendedName>
        <fullName evidence="14">Ribonuclease</fullName>
        <ecNumber evidence="14">3.1.26.4</ecNumber>
    </recommendedName>
</protein>
<dbReference type="EMBL" id="JACHVB010000012">
    <property type="protein sequence ID" value="MBC2593134.1"/>
    <property type="molecule type" value="Genomic_DNA"/>
</dbReference>
<comment type="function">
    <text evidence="4 14">Endonuclease that specifically degrades the RNA of RNA-DNA hybrids.</text>
</comment>
<keyword evidence="9" id="KW-0479">Metal-binding</keyword>
<evidence type="ECO:0000256" key="12">
    <source>
        <dbReference type="ARBA" id="ARBA00023211"/>
    </source>
</evidence>
<comment type="subcellular location">
    <subcellularLocation>
        <location evidence="5">Cytoplasm</location>
    </subcellularLocation>
</comment>
<evidence type="ECO:0000256" key="1">
    <source>
        <dbReference type="ARBA" id="ARBA00000077"/>
    </source>
</evidence>
<dbReference type="PANTHER" id="PTHR10954:SF18">
    <property type="entry name" value="RIBONUCLEASE HII"/>
    <property type="match status" value="1"/>
</dbReference>
<evidence type="ECO:0000256" key="3">
    <source>
        <dbReference type="ARBA" id="ARBA00001946"/>
    </source>
</evidence>
<name>A0A842HC50_9BACT</name>
<dbReference type="GO" id="GO:0004523">
    <property type="term" value="F:RNA-DNA hybrid ribonuclease activity"/>
    <property type="evidence" value="ECO:0007669"/>
    <property type="project" value="UniProtKB-EC"/>
</dbReference>
<dbReference type="GO" id="GO:0046872">
    <property type="term" value="F:metal ion binding"/>
    <property type="evidence" value="ECO:0007669"/>
    <property type="project" value="UniProtKB-KW"/>
</dbReference>
<dbReference type="Pfam" id="PF01351">
    <property type="entry name" value="RNase_HII"/>
    <property type="match status" value="1"/>
</dbReference>
<keyword evidence="11 14" id="KW-0378">Hydrolase</keyword>
<dbReference type="InterPro" id="IPR001352">
    <property type="entry name" value="RNase_HII/HIII"/>
</dbReference>
<gene>
    <name evidence="16" type="ORF">H5P28_02560</name>
</gene>